<dbReference type="AlphaFoldDB" id="A0A1H8JCN8"/>
<feature type="domain" description="SIS" evidence="6">
    <location>
        <begin position="160"/>
        <end position="300"/>
    </location>
</feature>
<dbReference type="SUPFAM" id="SSF46689">
    <property type="entry name" value="Homeodomain-like"/>
    <property type="match status" value="1"/>
</dbReference>
<evidence type="ECO:0000313" key="8">
    <source>
        <dbReference type="Proteomes" id="UP000181951"/>
    </source>
</evidence>
<dbReference type="PROSITE" id="PS51464">
    <property type="entry name" value="SIS"/>
    <property type="match status" value="1"/>
</dbReference>
<dbReference type="PROSITE" id="PS51071">
    <property type="entry name" value="HTH_RPIR"/>
    <property type="match status" value="1"/>
</dbReference>
<dbReference type="STRING" id="310780.SAMN05216267_101043"/>
<keyword evidence="1" id="KW-0805">Transcription regulation</keyword>
<dbReference type="InterPro" id="IPR001347">
    <property type="entry name" value="SIS_dom"/>
</dbReference>
<sequence length="346" mass="35668">MPGAGGAGGGADRVDLRDRRGYVVPVAAAGSQPHEASPLVRIRSLVPDLAPAERRVAEAVLADPVAAARSSITALAGAAATSETTVVRFCKAVGLRGYPELRIALAADAARAEVRDDRRLGADITPTDELAEVVGKVAFADARAVEQTARQLDVAVLGEVVDAVAAAGRVDIYGVGANALVAADLQQKLHRIGRVSFAWSDTHIMLTSAAVLSAGDVAIGLSHSGATADTVEALREARRHGATTVGLTSFPRAPIHEVSDLLLTTVAPETTFRSGATASRIAQLTVVDCLFVGVAQRHLDSARKALKATYDAVGDHRLSAAGDTAAPSHAPADTGPDPNPRRPHGR</sequence>
<feature type="domain" description="HTH rpiR-type" evidence="5">
    <location>
        <begin position="36"/>
        <end position="112"/>
    </location>
</feature>
<keyword evidence="3" id="KW-0804">Transcription</keyword>
<dbReference type="GO" id="GO:1901135">
    <property type="term" value="P:carbohydrate derivative metabolic process"/>
    <property type="evidence" value="ECO:0007669"/>
    <property type="project" value="InterPro"/>
</dbReference>
<dbReference type="InterPro" id="IPR036388">
    <property type="entry name" value="WH-like_DNA-bd_sf"/>
</dbReference>
<dbReference type="Gene3D" id="1.10.10.10">
    <property type="entry name" value="Winged helix-like DNA-binding domain superfamily/Winged helix DNA-binding domain"/>
    <property type="match status" value="1"/>
</dbReference>
<keyword evidence="8" id="KW-1185">Reference proteome</keyword>
<accession>A0A1H8JCN8</accession>
<dbReference type="InterPro" id="IPR000281">
    <property type="entry name" value="HTH_RpiR"/>
</dbReference>
<dbReference type="InterPro" id="IPR009057">
    <property type="entry name" value="Homeodomain-like_sf"/>
</dbReference>
<proteinExistence type="predicted"/>
<evidence type="ECO:0000259" key="6">
    <source>
        <dbReference type="PROSITE" id="PS51464"/>
    </source>
</evidence>
<keyword evidence="2" id="KW-0238">DNA-binding</keyword>
<dbReference type="Gene3D" id="3.40.50.10490">
    <property type="entry name" value="Glucose-6-phosphate isomerase like protein, domain 1"/>
    <property type="match status" value="1"/>
</dbReference>
<dbReference type="GO" id="GO:0003700">
    <property type="term" value="F:DNA-binding transcription factor activity"/>
    <property type="evidence" value="ECO:0007669"/>
    <property type="project" value="InterPro"/>
</dbReference>
<evidence type="ECO:0000259" key="5">
    <source>
        <dbReference type="PROSITE" id="PS51071"/>
    </source>
</evidence>
<dbReference type="InterPro" id="IPR035472">
    <property type="entry name" value="RpiR-like_SIS"/>
</dbReference>
<name>A0A1H8JCN8_9ACTN</name>
<gene>
    <name evidence="7" type="ORF">SAMN05216267_101043</name>
</gene>
<organism evidence="7 8">
    <name type="scientific">Actinacidiphila rubida</name>
    <dbReference type="NCBI Taxonomy" id="310780"/>
    <lineage>
        <taxon>Bacteria</taxon>
        <taxon>Bacillati</taxon>
        <taxon>Actinomycetota</taxon>
        <taxon>Actinomycetes</taxon>
        <taxon>Kitasatosporales</taxon>
        <taxon>Streptomycetaceae</taxon>
        <taxon>Actinacidiphila</taxon>
    </lineage>
</organism>
<dbReference type="PANTHER" id="PTHR30514:SF1">
    <property type="entry name" value="HTH-TYPE TRANSCRIPTIONAL REGULATOR HEXR-RELATED"/>
    <property type="match status" value="1"/>
</dbReference>
<dbReference type="Proteomes" id="UP000181951">
    <property type="component" value="Unassembled WGS sequence"/>
</dbReference>
<dbReference type="Pfam" id="PF01418">
    <property type="entry name" value="HTH_6"/>
    <property type="match status" value="1"/>
</dbReference>
<dbReference type="EMBL" id="FODD01000010">
    <property type="protein sequence ID" value="SEN78489.1"/>
    <property type="molecule type" value="Genomic_DNA"/>
</dbReference>
<evidence type="ECO:0000256" key="4">
    <source>
        <dbReference type="SAM" id="MobiDB-lite"/>
    </source>
</evidence>
<evidence type="ECO:0000256" key="2">
    <source>
        <dbReference type="ARBA" id="ARBA00023125"/>
    </source>
</evidence>
<dbReference type="Pfam" id="PF01380">
    <property type="entry name" value="SIS"/>
    <property type="match status" value="1"/>
</dbReference>
<evidence type="ECO:0000313" key="7">
    <source>
        <dbReference type="EMBL" id="SEN78489.1"/>
    </source>
</evidence>
<dbReference type="CDD" id="cd05013">
    <property type="entry name" value="SIS_RpiR"/>
    <property type="match status" value="1"/>
</dbReference>
<evidence type="ECO:0000256" key="3">
    <source>
        <dbReference type="ARBA" id="ARBA00023163"/>
    </source>
</evidence>
<dbReference type="InterPro" id="IPR047640">
    <property type="entry name" value="RpiR-like"/>
</dbReference>
<feature type="region of interest" description="Disordered" evidence="4">
    <location>
        <begin position="319"/>
        <end position="346"/>
    </location>
</feature>
<dbReference type="SUPFAM" id="SSF53697">
    <property type="entry name" value="SIS domain"/>
    <property type="match status" value="1"/>
</dbReference>
<dbReference type="InterPro" id="IPR046348">
    <property type="entry name" value="SIS_dom_sf"/>
</dbReference>
<dbReference type="GO" id="GO:0003677">
    <property type="term" value="F:DNA binding"/>
    <property type="evidence" value="ECO:0007669"/>
    <property type="project" value="UniProtKB-KW"/>
</dbReference>
<dbReference type="PANTHER" id="PTHR30514">
    <property type="entry name" value="GLUCOKINASE"/>
    <property type="match status" value="1"/>
</dbReference>
<evidence type="ECO:0000256" key="1">
    <source>
        <dbReference type="ARBA" id="ARBA00023015"/>
    </source>
</evidence>
<protein>
    <submittedName>
        <fullName evidence="7">Transcriptional regulator, RpiR family</fullName>
    </submittedName>
</protein>
<reference evidence="7 8" key="1">
    <citation type="submission" date="2016-10" db="EMBL/GenBank/DDBJ databases">
        <authorList>
            <person name="de Groot N.N."/>
        </authorList>
    </citation>
    <scope>NUCLEOTIDE SEQUENCE [LARGE SCALE GENOMIC DNA]</scope>
    <source>
        <strain evidence="7 8">CGMCC 4.2026</strain>
    </source>
</reference>
<dbReference type="GO" id="GO:0097367">
    <property type="term" value="F:carbohydrate derivative binding"/>
    <property type="evidence" value="ECO:0007669"/>
    <property type="project" value="InterPro"/>
</dbReference>